<accession>A0A9N9NQV3</accession>
<gene>
    <name evidence="1" type="ORF">ALEPTO_LOCUS13701</name>
</gene>
<dbReference type="AlphaFoldDB" id="A0A9N9NQV3"/>
<name>A0A9N9NQV3_9GLOM</name>
<keyword evidence="2" id="KW-1185">Reference proteome</keyword>
<organism evidence="1 2">
    <name type="scientific">Ambispora leptoticha</name>
    <dbReference type="NCBI Taxonomy" id="144679"/>
    <lineage>
        <taxon>Eukaryota</taxon>
        <taxon>Fungi</taxon>
        <taxon>Fungi incertae sedis</taxon>
        <taxon>Mucoromycota</taxon>
        <taxon>Glomeromycotina</taxon>
        <taxon>Glomeromycetes</taxon>
        <taxon>Archaeosporales</taxon>
        <taxon>Ambisporaceae</taxon>
        <taxon>Ambispora</taxon>
    </lineage>
</organism>
<protein>
    <submittedName>
        <fullName evidence="1">13925_t:CDS:1</fullName>
    </submittedName>
</protein>
<evidence type="ECO:0000313" key="1">
    <source>
        <dbReference type="EMBL" id="CAG8761838.1"/>
    </source>
</evidence>
<comment type="caution">
    <text evidence="1">The sequence shown here is derived from an EMBL/GenBank/DDBJ whole genome shotgun (WGS) entry which is preliminary data.</text>
</comment>
<evidence type="ECO:0000313" key="2">
    <source>
        <dbReference type="Proteomes" id="UP000789508"/>
    </source>
</evidence>
<feature type="non-terminal residue" evidence="1">
    <location>
        <position position="57"/>
    </location>
</feature>
<dbReference type="Proteomes" id="UP000789508">
    <property type="component" value="Unassembled WGS sequence"/>
</dbReference>
<feature type="non-terminal residue" evidence="1">
    <location>
        <position position="1"/>
    </location>
</feature>
<dbReference type="EMBL" id="CAJVPS010046799">
    <property type="protein sequence ID" value="CAG8761838.1"/>
    <property type="molecule type" value="Genomic_DNA"/>
</dbReference>
<reference evidence="1" key="1">
    <citation type="submission" date="2021-06" db="EMBL/GenBank/DDBJ databases">
        <authorList>
            <person name="Kallberg Y."/>
            <person name="Tangrot J."/>
            <person name="Rosling A."/>
        </authorList>
    </citation>
    <scope>NUCLEOTIDE SEQUENCE</scope>
    <source>
        <strain evidence="1">FL130A</strain>
    </source>
</reference>
<proteinExistence type="predicted"/>
<sequence>CVQKFPYGLFGTSYLESRWRELNIKPNISTWKSNSGFYTQFPQPGLEILSPKEAVHK</sequence>